<dbReference type="EMBL" id="FOTW01000004">
    <property type="protein sequence ID" value="SFL48620.1"/>
    <property type="molecule type" value="Genomic_DNA"/>
</dbReference>
<dbReference type="STRING" id="758825.SAMN02982985_00420"/>
<dbReference type="NCBIfam" id="TIGR02595">
    <property type="entry name" value="PEP_CTERM"/>
    <property type="match status" value="1"/>
</dbReference>
<evidence type="ECO:0000256" key="1">
    <source>
        <dbReference type="SAM" id="MobiDB-lite"/>
    </source>
</evidence>
<dbReference type="RefSeq" id="WP_093382946.1">
    <property type="nucleotide sequence ID" value="NZ_FOTW01000004.1"/>
</dbReference>
<dbReference type="Proteomes" id="UP000199470">
    <property type="component" value="Unassembled WGS sequence"/>
</dbReference>
<reference evidence="3 4" key="1">
    <citation type="submission" date="2016-10" db="EMBL/GenBank/DDBJ databases">
        <authorList>
            <person name="de Groot N.N."/>
        </authorList>
    </citation>
    <scope>NUCLEOTIDE SEQUENCE [LARGE SCALE GENOMIC DNA]</scope>
    <source>
        <strain evidence="3 4">ATCC 43154</strain>
    </source>
</reference>
<dbReference type="AlphaFoldDB" id="A0A1I4I311"/>
<sequence>MTPRHLLRPWRRLAALCCLLAGWTGGATAAGVLYDNGGPDGAGANNAGIAWQADDFVLGGGAVLSDLHFWTFEAAGAYRNSIAWAIAADAGGTVGALLASGQQGAVARSATGAVQAGLDGYQYGLDLNAPLALAAGRYWLVLHNGGFGQMGDPNDFYWATAAANGGPDGRESYNGGASWGANGSEHAFQLTGVVPEPSPAALLGAGLAVLLLRRRVGARRADDVGGDGGGHGDGRPAAWGRS</sequence>
<feature type="region of interest" description="Disordered" evidence="1">
    <location>
        <begin position="220"/>
        <end position="242"/>
    </location>
</feature>
<keyword evidence="4" id="KW-1185">Reference proteome</keyword>
<evidence type="ECO:0000313" key="3">
    <source>
        <dbReference type="EMBL" id="SFL48620.1"/>
    </source>
</evidence>
<evidence type="ECO:0000256" key="2">
    <source>
        <dbReference type="SAM" id="SignalP"/>
    </source>
</evidence>
<keyword evidence="2" id="KW-0732">Signal</keyword>
<proteinExistence type="predicted"/>
<feature type="chain" id="PRO_5011595508" evidence="2">
    <location>
        <begin position="30"/>
        <end position="242"/>
    </location>
</feature>
<dbReference type="InterPro" id="IPR013424">
    <property type="entry name" value="Ice-binding_C"/>
</dbReference>
<organism evidence="3 4">
    <name type="scientific">Rugamonas rubra</name>
    <dbReference type="NCBI Taxonomy" id="758825"/>
    <lineage>
        <taxon>Bacteria</taxon>
        <taxon>Pseudomonadati</taxon>
        <taxon>Pseudomonadota</taxon>
        <taxon>Betaproteobacteria</taxon>
        <taxon>Burkholderiales</taxon>
        <taxon>Oxalobacteraceae</taxon>
        <taxon>Telluria group</taxon>
        <taxon>Rugamonas</taxon>
    </lineage>
</organism>
<gene>
    <name evidence="3" type="ORF">SAMN02982985_00420</name>
</gene>
<protein>
    <submittedName>
        <fullName evidence="3">PEP-CTERM protein-sorting domain-containing protein</fullName>
    </submittedName>
</protein>
<evidence type="ECO:0000313" key="4">
    <source>
        <dbReference type="Proteomes" id="UP000199470"/>
    </source>
</evidence>
<feature type="signal peptide" evidence="2">
    <location>
        <begin position="1"/>
        <end position="29"/>
    </location>
</feature>
<name>A0A1I4I311_9BURK</name>
<accession>A0A1I4I311</accession>
<dbReference type="OrthoDB" id="507697at2"/>